<reference evidence="2 3" key="1">
    <citation type="submission" date="2016-03" db="EMBL/GenBank/DDBJ databases">
        <title>Complete genome sequence of Thermococcus celer.</title>
        <authorList>
            <person name="Oger P.M."/>
        </authorList>
    </citation>
    <scope>NUCLEOTIDE SEQUENCE [LARGE SCALE GENOMIC DNA]</scope>
    <source>
        <strain evidence="2 3">Vu 13</strain>
    </source>
</reference>
<dbReference type="KEGG" id="tce:A3L02_05130"/>
<dbReference type="GeneID" id="33324117"/>
<dbReference type="Pfam" id="PF02811">
    <property type="entry name" value="PHP"/>
    <property type="match status" value="1"/>
</dbReference>
<dbReference type="EMBL" id="CP014854">
    <property type="protein sequence ID" value="ASI99928.1"/>
    <property type="molecule type" value="Genomic_DNA"/>
</dbReference>
<dbReference type="OrthoDB" id="9968at2157"/>
<proteinExistence type="predicted"/>
<dbReference type="GO" id="GO:0042578">
    <property type="term" value="F:phosphoric ester hydrolase activity"/>
    <property type="evidence" value="ECO:0007669"/>
    <property type="project" value="TreeGrafter"/>
</dbReference>
<dbReference type="GO" id="GO:0008270">
    <property type="term" value="F:zinc ion binding"/>
    <property type="evidence" value="ECO:0007669"/>
    <property type="project" value="TreeGrafter"/>
</dbReference>
<organism evidence="2 3">
    <name type="scientific">Thermococcus celer Vu 13 = JCM 8558</name>
    <dbReference type="NCBI Taxonomy" id="1293037"/>
    <lineage>
        <taxon>Archaea</taxon>
        <taxon>Methanobacteriati</taxon>
        <taxon>Methanobacteriota</taxon>
        <taxon>Thermococci</taxon>
        <taxon>Thermococcales</taxon>
        <taxon>Thermococcaceae</taxon>
        <taxon>Thermococcus</taxon>
    </lineage>
</organism>
<dbReference type="PANTHER" id="PTHR36928:SF1">
    <property type="entry name" value="PHOSPHATASE YCDX-RELATED"/>
    <property type="match status" value="1"/>
</dbReference>
<dbReference type="RefSeq" id="WP_088863835.1">
    <property type="nucleotide sequence ID" value="NZ_CP014854.1"/>
</dbReference>
<dbReference type="InterPro" id="IPR050243">
    <property type="entry name" value="PHP_phosphatase"/>
</dbReference>
<evidence type="ECO:0000313" key="3">
    <source>
        <dbReference type="Proteomes" id="UP000197156"/>
    </source>
</evidence>
<evidence type="ECO:0000259" key="1">
    <source>
        <dbReference type="SMART" id="SM00481"/>
    </source>
</evidence>
<accession>A0A218P4S0</accession>
<name>A0A218P4S0_THECE</name>
<protein>
    <recommendedName>
        <fullName evidence="1">Polymerase/histidinol phosphatase N-terminal domain-containing protein</fullName>
    </recommendedName>
</protein>
<feature type="domain" description="Polymerase/histidinol phosphatase N-terminal" evidence="1">
    <location>
        <begin position="6"/>
        <end position="78"/>
    </location>
</feature>
<dbReference type="InterPro" id="IPR003141">
    <property type="entry name" value="Pol/His_phosphatase_N"/>
</dbReference>
<dbReference type="Gene3D" id="3.20.20.140">
    <property type="entry name" value="Metal-dependent hydrolases"/>
    <property type="match status" value="1"/>
</dbReference>
<keyword evidence="3" id="KW-1185">Reference proteome</keyword>
<dbReference type="SMART" id="SM00481">
    <property type="entry name" value="POLIIIAc"/>
    <property type="match status" value="1"/>
</dbReference>
<dbReference type="PANTHER" id="PTHR36928">
    <property type="entry name" value="PHOSPHATASE YCDX-RELATED"/>
    <property type="match status" value="1"/>
</dbReference>
<dbReference type="InterPro" id="IPR004013">
    <property type="entry name" value="PHP_dom"/>
</dbReference>
<sequence>MLEFPHDTHTHSVYSDGVGGIMENVAAAELRGLSLVGISDHTHYLGGKPFNRYLREIRRWGGESDVTVLAGIEANVTWEGVDVPPEIAGKLDYVIASVHLWLDDPGEYIKLAELALLDENVDVIGHFGASFPYIGYPDGEDLLGLIELAEERGKAFEISSRYRVPDLDFVRECVRRGVKLTFASDAHRPEDVGNVSWSERLFRKAGGTKEDLLFGELL</sequence>
<evidence type="ECO:0000313" key="2">
    <source>
        <dbReference type="EMBL" id="ASI99928.1"/>
    </source>
</evidence>
<dbReference type="Proteomes" id="UP000197156">
    <property type="component" value="Chromosome"/>
</dbReference>
<dbReference type="NCBIfam" id="NF006251">
    <property type="entry name" value="PRK08392.1"/>
    <property type="match status" value="1"/>
</dbReference>
<dbReference type="InterPro" id="IPR016195">
    <property type="entry name" value="Pol/histidinol_Pase-like"/>
</dbReference>
<dbReference type="AlphaFoldDB" id="A0A218P4S0"/>
<dbReference type="SUPFAM" id="SSF89550">
    <property type="entry name" value="PHP domain-like"/>
    <property type="match status" value="1"/>
</dbReference>
<dbReference type="GO" id="GO:0005829">
    <property type="term" value="C:cytosol"/>
    <property type="evidence" value="ECO:0007669"/>
    <property type="project" value="TreeGrafter"/>
</dbReference>
<gene>
    <name evidence="2" type="ORF">A3L02_05130</name>
</gene>